<evidence type="ECO:0000256" key="3">
    <source>
        <dbReference type="ARBA" id="ARBA00023002"/>
    </source>
</evidence>
<keyword evidence="2" id="KW-0862">Zinc</keyword>
<evidence type="ECO:0000259" key="4">
    <source>
        <dbReference type="Pfam" id="PF08240"/>
    </source>
</evidence>
<sequence>MVPGHEIVGQVGAIGRDVGRFHIGEWVGVGCFVDSCRRCEACRAGEEQFCMEGMTLTYNGFERD</sequence>
<dbReference type="InterPro" id="IPR013154">
    <property type="entry name" value="ADH-like_N"/>
</dbReference>
<evidence type="ECO:0000256" key="1">
    <source>
        <dbReference type="ARBA" id="ARBA00022723"/>
    </source>
</evidence>
<comment type="caution">
    <text evidence="5">The sequence shown here is derived from an EMBL/GenBank/DDBJ whole genome shotgun (WGS) entry which is preliminary data.</text>
</comment>
<proteinExistence type="predicted"/>
<dbReference type="InterPro" id="IPR047109">
    <property type="entry name" value="CAD-like"/>
</dbReference>
<keyword evidence="1" id="KW-0479">Metal-binding</keyword>
<reference evidence="5" key="2">
    <citation type="journal article" date="2014" name="ISME J.">
        <title>Microbial stratification in low pH oxic and suboxic macroscopic growths along an acid mine drainage.</title>
        <authorList>
            <person name="Mendez-Garcia C."/>
            <person name="Mesa V."/>
            <person name="Sprenger R.R."/>
            <person name="Richter M."/>
            <person name="Diez M.S."/>
            <person name="Solano J."/>
            <person name="Bargiela R."/>
            <person name="Golyshina O.V."/>
            <person name="Manteca A."/>
            <person name="Ramos J.L."/>
            <person name="Gallego J.R."/>
            <person name="Llorente I."/>
            <person name="Martins Dos Santos V.A."/>
            <person name="Jensen O.N."/>
            <person name="Pelaez A.I."/>
            <person name="Sanchez J."/>
            <person name="Ferrer M."/>
        </authorList>
    </citation>
    <scope>NUCLEOTIDE SEQUENCE</scope>
</reference>
<dbReference type="AlphaFoldDB" id="T1C1E0"/>
<dbReference type="InterPro" id="IPR002328">
    <property type="entry name" value="ADH_Zn_CS"/>
</dbReference>
<dbReference type="Pfam" id="PF08240">
    <property type="entry name" value="ADH_N"/>
    <property type="match status" value="1"/>
</dbReference>
<accession>T1C1E0</accession>
<evidence type="ECO:0000256" key="2">
    <source>
        <dbReference type="ARBA" id="ARBA00022833"/>
    </source>
</evidence>
<dbReference type="PROSITE" id="PS00059">
    <property type="entry name" value="ADH_ZINC"/>
    <property type="match status" value="1"/>
</dbReference>
<gene>
    <name evidence="5" type="ORF">B1A_04356</name>
</gene>
<dbReference type="InterPro" id="IPR011032">
    <property type="entry name" value="GroES-like_sf"/>
</dbReference>
<feature type="domain" description="Alcohol dehydrogenase-like N-terminal" evidence="4">
    <location>
        <begin position="1"/>
        <end position="54"/>
    </location>
</feature>
<reference evidence="5" key="1">
    <citation type="submission" date="2013-08" db="EMBL/GenBank/DDBJ databases">
        <authorList>
            <person name="Mendez C."/>
            <person name="Richter M."/>
            <person name="Ferrer M."/>
            <person name="Sanchez J."/>
        </authorList>
    </citation>
    <scope>NUCLEOTIDE SEQUENCE</scope>
</reference>
<keyword evidence="3" id="KW-0560">Oxidoreductase</keyword>
<protein>
    <submittedName>
        <fullName evidence="5">NADP-dependent alcohol dehydrogenase</fullName>
    </submittedName>
</protein>
<organism evidence="5">
    <name type="scientific">mine drainage metagenome</name>
    <dbReference type="NCBI Taxonomy" id="410659"/>
    <lineage>
        <taxon>unclassified sequences</taxon>
        <taxon>metagenomes</taxon>
        <taxon>ecological metagenomes</taxon>
    </lineage>
</organism>
<evidence type="ECO:0000313" key="5">
    <source>
        <dbReference type="EMBL" id="EQD74678.1"/>
    </source>
</evidence>
<dbReference type="EMBL" id="AUZX01003158">
    <property type="protein sequence ID" value="EQD74678.1"/>
    <property type="molecule type" value="Genomic_DNA"/>
</dbReference>
<dbReference type="GO" id="GO:0008270">
    <property type="term" value="F:zinc ion binding"/>
    <property type="evidence" value="ECO:0007669"/>
    <property type="project" value="InterPro"/>
</dbReference>
<dbReference type="PANTHER" id="PTHR42683">
    <property type="entry name" value="ALDEHYDE REDUCTASE"/>
    <property type="match status" value="1"/>
</dbReference>
<name>T1C1E0_9ZZZZ</name>
<dbReference type="GO" id="GO:0016616">
    <property type="term" value="F:oxidoreductase activity, acting on the CH-OH group of donors, NAD or NADP as acceptor"/>
    <property type="evidence" value="ECO:0007669"/>
    <property type="project" value="InterPro"/>
</dbReference>
<dbReference type="Gene3D" id="3.90.180.10">
    <property type="entry name" value="Medium-chain alcohol dehydrogenases, catalytic domain"/>
    <property type="match status" value="1"/>
</dbReference>
<dbReference type="SUPFAM" id="SSF50129">
    <property type="entry name" value="GroES-like"/>
    <property type="match status" value="1"/>
</dbReference>
<feature type="non-terminal residue" evidence="5">
    <location>
        <position position="64"/>
    </location>
</feature>